<evidence type="ECO:0000313" key="2">
    <source>
        <dbReference type="EMBL" id="MCS5489497.1"/>
    </source>
</evidence>
<name>A0ABT2G2K2_9BACT</name>
<reference evidence="2 3" key="1">
    <citation type="submission" date="2022-08" db="EMBL/GenBank/DDBJ databases">
        <title>Algoriphagus sp. CAU 1643 isolated from mud.</title>
        <authorList>
            <person name="Kim W."/>
        </authorList>
    </citation>
    <scope>NUCLEOTIDE SEQUENCE [LARGE SCALE GENOMIC DNA]</scope>
    <source>
        <strain evidence="2 3">CAU 1643</strain>
    </source>
</reference>
<comment type="caution">
    <text evidence="2">The sequence shown here is derived from an EMBL/GenBank/DDBJ whole genome shotgun (WGS) entry which is preliminary data.</text>
</comment>
<gene>
    <name evidence="2" type="ORF">NY014_03600</name>
</gene>
<organism evidence="2 3">
    <name type="scientific">Algoriphagus limi</name>
    <dbReference type="NCBI Taxonomy" id="2975273"/>
    <lineage>
        <taxon>Bacteria</taxon>
        <taxon>Pseudomonadati</taxon>
        <taxon>Bacteroidota</taxon>
        <taxon>Cytophagia</taxon>
        <taxon>Cytophagales</taxon>
        <taxon>Cyclobacteriaceae</taxon>
        <taxon>Algoriphagus</taxon>
    </lineage>
</organism>
<proteinExistence type="predicted"/>
<dbReference type="PANTHER" id="PTHR13887">
    <property type="entry name" value="GLUTATHIONE S-TRANSFERASE KAPPA"/>
    <property type="match status" value="1"/>
</dbReference>
<dbReference type="Gene3D" id="3.40.30.10">
    <property type="entry name" value="Glutaredoxin"/>
    <property type="match status" value="1"/>
</dbReference>
<dbReference type="EMBL" id="JANWGH010000001">
    <property type="protein sequence ID" value="MCS5489497.1"/>
    <property type="molecule type" value="Genomic_DNA"/>
</dbReference>
<sequence>MKIEIWSDVVCPFCFIGKRKLERALEKFPNKNEVEIEWKSFQLNPDEKSNPRISSLEHLANSKGWTMEQVRQITSQVVEMGLEQGIKFDFENTVVANTHRAHRLLHFAKENGKGGEMKERLLKAYFVDGLNVDDPDILEKLVLEIGLKKEGINDLFKSERYSEAVEQDIYESRLIGVRGVPFFVFDRKYAISGAQPDEVFEGTLEKSWLEYSIDKSSITIQSNESGNSCDIDQENC</sequence>
<evidence type="ECO:0000313" key="3">
    <source>
        <dbReference type="Proteomes" id="UP001206788"/>
    </source>
</evidence>
<protein>
    <submittedName>
        <fullName evidence="2">DsbA family oxidoreductase</fullName>
    </submittedName>
</protein>
<keyword evidence="3" id="KW-1185">Reference proteome</keyword>
<dbReference type="CDD" id="cd03024">
    <property type="entry name" value="DsbA_FrnE"/>
    <property type="match status" value="1"/>
</dbReference>
<dbReference type="InterPro" id="IPR001853">
    <property type="entry name" value="DSBA-like_thioredoxin_dom"/>
</dbReference>
<dbReference type="RefSeq" id="WP_259413163.1">
    <property type="nucleotide sequence ID" value="NZ_JANWGH010000001.1"/>
</dbReference>
<dbReference type="Proteomes" id="UP001206788">
    <property type="component" value="Unassembled WGS sequence"/>
</dbReference>
<dbReference type="PANTHER" id="PTHR13887:SF41">
    <property type="entry name" value="THIOREDOXIN SUPERFAMILY PROTEIN"/>
    <property type="match status" value="1"/>
</dbReference>
<feature type="domain" description="DSBA-like thioredoxin" evidence="1">
    <location>
        <begin position="3"/>
        <end position="204"/>
    </location>
</feature>
<accession>A0ABT2G2K2</accession>
<dbReference type="SUPFAM" id="SSF52833">
    <property type="entry name" value="Thioredoxin-like"/>
    <property type="match status" value="1"/>
</dbReference>
<evidence type="ECO:0000259" key="1">
    <source>
        <dbReference type="Pfam" id="PF01323"/>
    </source>
</evidence>
<dbReference type="Pfam" id="PF01323">
    <property type="entry name" value="DSBA"/>
    <property type="match status" value="1"/>
</dbReference>
<dbReference type="InterPro" id="IPR036249">
    <property type="entry name" value="Thioredoxin-like_sf"/>
</dbReference>